<name>K9XW44_STAC7</name>
<dbReference type="InterPro" id="IPR019207">
    <property type="entry name" value="DUF2092"/>
</dbReference>
<feature type="chain" id="PRO_5003938051" description="Periplasmic protein" evidence="1">
    <location>
        <begin position="28"/>
        <end position="273"/>
    </location>
</feature>
<accession>K9XW44</accession>
<dbReference type="Gene3D" id="2.50.20.10">
    <property type="entry name" value="Lipoprotein localisation LolA/LolB/LppX"/>
    <property type="match status" value="1"/>
</dbReference>
<protein>
    <recommendedName>
        <fullName evidence="4">Periplasmic protein</fullName>
    </recommendedName>
</protein>
<proteinExistence type="predicted"/>
<organism evidence="2 3">
    <name type="scientific">Stanieria cyanosphaera (strain ATCC 29371 / PCC 7437)</name>
    <dbReference type="NCBI Taxonomy" id="111780"/>
    <lineage>
        <taxon>Bacteria</taxon>
        <taxon>Bacillati</taxon>
        <taxon>Cyanobacteriota</taxon>
        <taxon>Cyanophyceae</taxon>
        <taxon>Pleurocapsales</taxon>
        <taxon>Dermocarpellaceae</taxon>
        <taxon>Stanieria</taxon>
    </lineage>
</organism>
<dbReference type="SUPFAM" id="SSF89392">
    <property type="entry name" value="Prokaryotic lipoproteins and lipoprotein localization factors"/>
    <property type="match status" value="1"/>
</dbReference>
<dbReference type="RefSeq" id="WP_015193974.1">
    <property type="nucleotide sequence ID" value="NC_019748.1"/>
</dbReference>
<evidence type="ECO:0008006" key="4">
    <source>
        <dbReference type="Google" id="ProtNLM"/>
    </source>
</evidence>
<keyword evidence="3" id="KW-1185">Reference proteome</keyword>
<gene>
    <name evidence="2" type="ordered locus">Sta7437_2782</name>
</gene>
<evidence type="ECO:0000256" key="1">
    <source>
        <dbReference type="SAM" id="SignalP"/>
    </source>
</evidence>
<feature type="signal peptide" evidence="1">
    <location>
        <begin position="1"/>
        <end position="27"/>
    </location>
</feature>
<dbReference type="KEGG" id="scs:Sta7437_2782"/>
<dbReference type="EMBL" id="CP003653">
    <property type="protein sequence ID" value="AFZ36306.1"/>
    <property type="molecule type" value="Genomic_DNA"/>
</dbReference>
<dbReference type="STRING" id="111780.Sta7437_2782"/>
<reference evidence="3" key="1">
    <citation type="journal article" date="2013" name="Proc. Natl. Acad. Sci. U.S.A.">
        <title>Improving the coverage of the cyanobacterial phylum using diversity-driven genome sequencing.</title>
        <authorList>
            <person name="Shih P.M."/>
            <person name="Wu D."/>
            <person name="Latifi A."/>
            <person name="Axen S.D."/>
            <person name="Fewer D.P."/>
            <person name="Talla E."/>
            <person name="Calteau A."/>
            <person name="Cai F."/>
            <person name="Tandeau de Marsac N."/>
            <person name="Rippka R."/>
            <person name="Herdman M."/>
            <person name="Sivonen K."/>
            <person name="Coursin T."/>
            <person name="Laurent T."/>
            <person name="Goodwin L."/>
            <person name="Nolan M."/>
            <person name="Davenport K.W."/>
            <person name="Han C.S."/>
            <person name="Rubin E.M."/>
            <person name="Eisen J.A."/>
            <person name="Woyke T."/>
            <person name="Gugger M."/>
            <person name="Kerfeld C.A."/>
        </authorList>
    </citation>
    <scope>NUCLEOTIDE SEQUENCE [LARGE SCALE GENOMIC DNA]</scope>
    <source>
        <strain evidence="3">ATCC 29371 / PCC 7437</strain>
    </source>
</reference>
<dbReference type="HOGENOM" id="CLU_074811_2_0_3"/>
<dbReference type="eggNOG" id="COG3900">
    <property type="taxonomic scope" value="Bacteria"/>
</dbReference>
<dbReference type="Proteomes" id="UP000010473">
    <property type="component" value="Chromosome"/>
</dbReference>
<evidence type="ECO:0000313" key="2">
    <source>
        <dbReference type="EMBL" id="AFZ36306.1"/>
    </source>
</evidence>
<dbReference type="AlphaFoldDB" id="K9XW44"/>
<dbReference type="PIRSF" id="PIRSF012443">
    <property type="entry name" value="UCP012443"/>
    <property type="match status" value="1"/>
</dbReference>
<dbReference type="Pfam" id="PF09865">
    <property type="entry name" value="DUF2092"/>
    <property type="match status" value="1"/>
</dbReference>
<evidence type="ECO:0000313" key="3">
    <source>
        <dbReference type="Proteomes" id="UP000010473"/>
    </source>
</evidence>
<dbReference type="InterPro" id="IPR029046">
    <property type="entry name" value="LolA/LolB/LppX"/>
</dbReference>
<sequence length="273" mass="30874">MSKFKTCCRIAALFTGLIVNSQMTTFAETPTPQKQNTSIIIAQTDESILNPAIEEKAAEILRQMSDFIESQEQFSFSAESERDVLTSTGVFVQVTHSGEMIVNRPNQFRSNATGDLVQREFWYDGKQITVVDKQRNIYATENASANMDQALDTLIQKLNVSMPLAELLYSDIYEGLLENVQAGFYFGMGKVEDVPCHHLVFVQEGIDWQVWIEDSETPLLRKVSIAYKNREGVPRYTATLSDWNLKPEIATEQFTFSPPANAKKVEFVQATPY</sequence>
<keyword evidence="1" id="KW-0732">Signal</keyword>